<feature type="compositionally biased region" description="Polar residues" evidence="1">
    <location>
        <begin position="62"/>
        <end position="76"/>
    </location>
</feature>
<evidence type="ECO:0000256" key="1">
    <source>
        <dbReference type="SAM" id="MobiDB-lite"/>
    </source>
</evidence>
<dbReference type="PANTHER" id="PTHR28398:SF1">
    <property type="entry name" value="SYNAPTONEMAL COMPLEX CENTRAL ELEMENT PROTEIN 2"/>
    <property type="match status" value="1"/>
</dbReference>
<keyword evidence="3" id="KW-1185">Reference proteome</keyword>
<feature type="region of interest" description="Disordered" evidence="1">
    <location>
        <begin position="62"/>
        <end position="93"/>
    </location>
</feature>
<gene>
    <name evidence="2" type="ORF">UPYG_G00102260</name>
</gene>
<proteinExistence type="predicted"/>
<reference evidence="2 3" key="1">
    <citation type="submission" date="2024-06" db="EMBL/GenBank/DDBJ databases">
        <authorList>
            <person name="Pan Q."/>
            <person name="Wen M."/>
            <person name="Jouanno E."/>
            <person name="Zahm M."/>
            <person name="Klopp C."/>
            <person name="Cabau C."/>
            <person name="Louis A."/>
            <person name="Berthelot C."/>
            <person name="Parey E."/>
            <person name="Roest Crollius H."/>
            <person name="Montfort J."/>
            <person name="Robinson-Rechavi M."/>
            <person name="Bouchez O."/>
            <person name="Lampietro C."/>
            <person name="Lopez Roques C."/>
            <person name="Donnadieu C."/>
            <person name="Postlethwait J."/>
            <person name="Bobe J."/>
            <person name="Verreycken H."/>
            <person name="Guiguen Y."/>
        </authorList>
    </citation>
    <scope>NUCLEOTIDE SEQUENCE [LARGE SCALE GENOMIC DNA]</scope>
    <source>
        <strain evidence="2">Up_M1</strain>
        <tissue evidence="2">Testis</tissue>
    </source>
</reference>
<accession>A0ABD0XIU4</accession>
<comment type="caution">
    <text evidence="2">The sequence shown here is derived from an EMBL/GenBank/DDBJ whole genome shotgun (WGS) entry which is preliminary data.</text>
</comment>
<feature type="compositionally biased region" description="Polar residues" evidence="1">
    <location>
        <begin position="83"/>
        <end position="93"/>
    </location>
</feature>
<dbReference type="EMBL" id="JAGEUA010000003">
    <property type="protein sequence ID" value="KAL0993020.1"/>
    <property type="molecule type" value="Genomic_DNA"/>
</dbReference>
<feature type="compositionally biased region" description="Basic and acidic residues" evidence="1">
    <location>
        <begin position="34"/>
        <end position="49"/>
    </location>
</feature>
<dbReference type="Proteomes" id="UP001557470">
    <property type="component" value="Unassembled WGS sequence"/>
</dbReference>
<dbReference type="PANTHER" id="PTHR28398">
    <property type="entry name" value="SYNAPTONEMAL COMPLEX CENTRAL ELEMENT PROTEIN 2"/>
    <property type="match status" value="1"/>
</dbReference>
<name>A0ABD0XIU4_UMBPY</name>
<organism evidence="2 3">
    <name type="scientific">Umbra pygmaea</name>
    <name type="common">Eastern mudminnow</name>
    <dbReference type="NCBI Taxonomy" id="75934"/>
    <lineage>
        <taxon>Eukaryota</taxon>
        <taxon>Metazoa</taxon>
        <taxon>Chordata</taxon>
        <taxon>Craniata</taxon>
        <taxon>Vertebrata</taxon>
        <taxon>Euteleostomi</taxon>
        <taxon>Actinopterygii</taxon>
        <taxon>Neopterygii</taxon>
        <taxon>Teleostei</taxon>
        <taxon>Protacanthopterygii</taxon>
        <taxon>Esociformes</taxon>
        <taxon>Umbridae</taxon>
        <taxon>Umbra</taxon>
    </lineage>
</organism>
<protein>
    <submittedName>
        <fullName evidence="2">Uncharacterized protein</fullName>
    </submittedName>
</protein>
<dbReference type="AlphaFoldDB" id="A0ABD0XIU4"/>
<sequence>MPVVVLKYCKMAQVFGKSAFTFHSTFKPSGHDSSSSKDPDEEQEPNHDISNETLSFVAMHDSNGQQSEDSGINISSILDGGDSHSTFSEPPVQETTASFALSSSIEEIGKMAQDVIERINQSRALDQEIMTSFENKLMNKVSEVCQQVKEQLFSSYDEHSSGMEAKLQELSEVLVRSSHLNMELQGASQTLSDINNSLQQTSGH</sequence>
<evidence type="ECO:0000313" key="2">
    <source>
        <dbReference type="EMBL" id="KAL0993020.1"/>
    </source>
</evidence>
<evidence type="ECO:0000313" key="3">
    <source>
        <dbReference type="Proteomes" id="UP001557470"/>
    </source>
</evidence>
<dbReference type="InterPro" id="IPR034609">
    <property type="entry name" value="Syce2"/>
</dbReference>
<feature type="region of interest" description="Disordered" evidence="1">
    <location>
        <begin position="26"/>
        <end position="49"/>
    </location>
</feature>